<evidence type="ECO:0000256" key="2">
    <source>
        <dbReference type="ARBA" id="ARBA00022980"/>
    </source>
</evidence>
<protein>
    <submittedName>
        <fullName evidence="4">30S ribosomal protein</fullName>
    </submittedName>
</protein>
<dbReference type="PANTHER" id="PTHR37228:SF1">
    <property type="entry name" value="RIBOSOMAL PROTEIN S21 FAMILY PROTEIN"/>
    <property type="match status" value="1"/>
</dbReference>
<evidence type="ECO:0000313" key="4">
    <source>
        <dbReference type="EMBL" id="PSS13618.1"/>
    </source>
</evidence>
<dbReference type="GO" id="GO:0005840">
    <property type="term" value="C:ribosome"/>
    <property type="evidence" value="ECO:0007669"/>
    <property type="project" value="UniProtKB-KW"/>
</dbReference>
<dbReference type="GO" id="GO:1990904">
    <property type="term" value="C:ribonucleoprotein complex"/>
    <property type="evidence" value="ECO:0007669"/>
    <property type="project" value="UniProtKB-KW"/>
</dbReference>
<dbReference type="PANTHER" id="PTHR37228">
    <property type="entry name" value="RIBOSOMAL PROTEIN S21 FAMILY PROTEIN"/>
    <property type="match status" value="1"/>
</dbReference>
<sequence length="110" mass="12668">MNSIARNISALFSRPGAAAAAPLSSPSWELQQWRGIRVKVRYGSLEQALVVMQRKMQSSGIERLIKREQRHHIKNSEKRVLARKNLERKLRSQDLARKLKSILIKKVRGL</sequence>
<dbReference type="Gramene" id="PSS13618">
    <property type="protein sequence ID" value="PSS13618"/>
    <property type="gene ID" value="CEY00_Acc14228"/>
</dbReference>
<dbReference type="Pfam" id="PF01165">
    <property type="entry name" value="Ribosomal_S21"/>
    <property type="match status" value="1"/>
</dbReference>
<evidence type="ECO:0000313" key="5">
    <source>
        <dbReference type="Proteomes" id="UP000241394"/>
    </source>
</evidence>
<keyword evidence="5" id="KW-1185">Reference proteome</keyword>
<evidence type="ECO:0000256" key="3">
    <source>
        <dbReference type="ARBA" id="ARBA00023274"/>
    </source>
</evidence>
<dbReference type="EMBL" id="NKQK01000013">
    <property type="protein sequence ID" value="PSS13618.1"/>
    <property type="molecule type" value="Genomic_DNA"/>
</dbReference>
<proteinExistence type="inferred from homology"/>
<dbReference type="AlphaFoldDB" id="A0A2R6QR73"/>
<dbReference type="InterPro" id="IPR001911">
    <property type="entry name" value="Ribosomal_bS21"/>
</dbReference>
<dbReference type="GO" id="GO:0003735">
    <property type="term" value="F:structural constituent of ribosome"/>
    <property type="evidence" value="ECO:0007669"/>
    <property type="project" value="InterPro"/>
</dbReference>
<keyword evidence="3" id="KW-0687">Ribonucleoprotein</keyword>
<dbReference type="FunCoup" id="A0A2R6QR73">
    <property type="interactions" value="2197"/>
</dbReference>
<dbReference type="OMA" id="CEYDGIA"/>
<dbReference type="InParanoid" id="A0A2R6QR73"/>
<evidence type="ECO:0000256" key="1">
    <source>
        <dbReference type="ARBA" id="ARBA00006640"/>
    </source>
</evidence>
<reference evidence="4 5" key="1">
    <citation type="submission" date="2017-07" db="EMBL/GenBank/DDBJ databases">
        <title>An improved, manually edited Actinidia chinensis var. chinensis (kiwifruit) genome highlights the challenges associated with draft genomes and gene prediction in plants.</title>
        <authorList>
            <person name="Pilkington S."/>
            <person name="Crowhurst R."/>
            <person name="Hilario E."/>
            <person name="Nardozza S."/>
            <person name="Fraser L."/>
            <person name="Peng Y."/>
            <person name="Gunaseelan K."/>
            <person name="Simpson R."/>
            <person name="Tahir J."/>
            <person name="Deroles S."/>
            <person name="Templeton K."/>
            <person name="Luo Z."/>
            <person name="Davy M."/>
            <person name="Cheng C."/>
            <person name="Mcneilage M."/>
            <person name="Scaglione D."/>
            <person name="Liu Y."/>
            <person name="Zhang Q."/>
            <person name="Datson P."/>
            <person name="De Silva N."/>
            <person name="Gardiner S."/>
            <person name="Bassett H."/>
            <person name="Chagne D."/>
            <person name="Mccallum J."/>
            <person name="Dzierzon H."/>
            <person name="Deng C."/>
            <person name="Wang Y.-Y."/>
            <person name="Barron N."/>
            <person name="Manako K."/>
            <person name="Bowen J."/>
            <person name="Foster T."/>
            <person name="Erridge Z."/>
            <person name="Tiffin H."/>
            <person name="Waite C."/>
            <person name="Davies K."/>
            <person name="Grierson E."/>
            <person name="Laing W."/>
            <person name="Kirk R."/>
            <person name="Chen X."/>
            <person name="Wood M."/>
            <person name="Montefiori M."/>
            <person name="Brummell D."/>
            <person name="Schwinn K."/>
            <person name="Catanach A."/>
            <person name="Fullerton C."/>
            <person name="Li D."/>
            <person name="Meiyalaghan S."/>
            <person name="Nieuwenhuizen N."/>
            <person name="Read N."/>
            <person name="Prakash R."/>
            <person name="Hunter D."/>
            <person name="Zhang H."/>
            <person name="Mckenzie M."/>
            <person name="Knabel M."/>
            <person name="Harris A."/>
            <person name="Allan A."/>
            <person name="Chen A."/>
            <person name="Janssen B."/>
            <person name="Plunkett B."/>
            <person name="Dwamena C."/>
            <person name="Voogd C."/>
            <person name="Leif D."/>
            <person name="Lafferty D."/>
            <person name="Souleyre E."/>
            <person name="Varkonyi-Gasic E."/>
            <person name="Gambi F."/>
            <person name="Hanley J."/>
            <person name="Yao J.-L."/>
            <person name="Cheung J."/>
            <person name="David K."/>
            <person name="Warren B."/>
            <person name="Marsh K."/>
            <person name="Snowden K."/>
            <person name="Lin-Wang K."/>
            <person name="Brian L."/>
            <person name="Martinez-Sanchez M."/>
            <person name="Wang M."/>
            <person name="Ileperuma N."/>
            <person name="Macnee N."/>
            <person name="Campin R."/>
            <person name="Mcatee P."/>
            <person name="Drummond R."/>
            <person name="Espley R."/>
            <person name="Ireland H."/>
            <person name="Wu R."/>
            <person name="Atkinson R."/>
            <person name="Karunairetnam S."/>
            <person name="Bulley S."/>
            <person name="Chunkath S."/>
            <person name="Hanley Z."/>
            <person name="Storey R."/>
            <person name="Thrimawithana A."/>
            <person name="Thomson S."/>
            <person name="David C."/>
            <person name="Testolin R."/>
        </authorList>
    </citation>
    <scope>NUCLEOTIDE SEQUENCE [LARGE SCALE GENOMIC DNA]</scope>
    <source>
        <strain evidence="5">cv. Red5</strain>
        <tissue evidence="4">Young leaf</tissue>
    </source>
</reference>
<keyword evidence="2 4" id="KW-0689">Ribosomal protein</keyword>
<dbReference type="STRING" id="1590841.A0A2R6QR73"/>
<dbReference type="GO" id="GO:0006412">
    <property type="term" value="P:translation"/>
    <property type="evidence" value="ECO:0007669"/>
    <property type="project" value="InterPro"/>
</dbReference>
<accession>A0A2R6QR73</accession>
<dbReference type="Proteomes" id="UP000241394">
    <property type="component" value="Chromosome LG13"/>
</dbReference>
<organism evidence="4 5">
    <name type="scientific">Actinidia chinensis var. chinensis</name>
    <name type="common">Chinese soft-hair kiwi</name>
    <dbReference type="NCBI Taxonomy" id="1590841"/>
    <lineage>
        <taxon>Eukaryota</taxon>
        <taxon>Viridiplantae</taxon>
        <taxon>Streptophyta</taxon>
        <taxon>Embryophyta</taxon>
        <taxon>Tracheophyta</taxon>
        <taxon>Spermatophyta</taxon>
        <taxon>Magnoliopsida</taxon>
        <taxon>eudicotyledons</taxon>
        <taxon>Gunneridae</taxon>
        <taxon>Pentapetalae</taxon>
        <taxon>asterids</taxon>
        <taxon>Ericales</taxon>
        <taxon>Actinidiaceae</taxon>
        <taxon>Actinidia</taxon>
    </lineage>
</organism>
<comment type="caution">
    <text evidence="4">The sequence shown here is derived from an EMBL/GenBank/DDBJ whole genome shotgun (WGS) entry which is preliminary data.</text>
</comment>
<name>A0A2R6QR73_ACTCC</name>
<dbReference type="OrthoDB" id="1713251at2759"/>
<comment type="similarity">
    <text evidence="1">Belongs to the bacterial ribosomal protein bS21 family.</text>
</comment>
<reference evidence="5" key="2">
    <citation type="journal article" date="2018" name="BMC Genomics">
        <title>A manually annotated Actinidia chinensis var. chinensis (kiwifruit) genome highlights the challenges associated with draft genomes and gene prediction in plants.</title>
        <authorList>
            <person name="Pilkington S.M."/>
            <person name="Crowhurst R."/>
            <person name="Hilario E."/>
            <person name="Nardozza S."/>
            <person name="Fraser L."/>
            <person name="Peng Y."/>
            <person name="Gunaseelan K."/>
            <person name="Simpson R."/>
            <person name="Tahir J."/>
            <person name="Deroles S.C."/>
            <person name="Templeton K."/>
            <person name="Luo Z."/>
            <person name="Davy M."/>
            <person name="Cheng C."/>
            <person name="McNeilage M."/>
            <person name="Scaglione D."/>
            <person name="Liu Y."/>
            <person name="Zhang Q."/>
            <person name="Datson P."/>
            <person name="De Silva N."/>
            <person name="Gardiner S.E."/>
            <person name="Bassett H."/>
            <person name="Chagne D."/>
            <person name="McCallum J."/>
            <person name="Dzierzon H."/>
            <person name="Deng C."/>
            <person name="Wang Y.Y."/>
            <person name="Barron L."/>
            <person name="Manako K."/>
            <person name="Bowen J."/>
            <person name="Foster T.M."/>
            <person name="Erridge Z.A."/>
            <person name="Tiffin H."/>
            <person name="Waite C.N."/>
            <person name="Davies K.M."/>
            <person name="Grierson E.P."/>
            <person name="Laing W.A."/>
            <person name="Kirk R."/>
            <person name="Chen X."/>
            <person name="Wood M."/>
            <person name="Montefiori M."/>
            <person name="Brummell D.A."/>
            <person name="Schwinn K.E."/>
            <person name="Catanach A."/>
            <person name="Fullerton C."/>
            <person name="Li D."/>
            <person name="Meiyalaghan S."/>
            <person name="Nieuwenhuizen N."/>
            <person name="Read N."/>
            <person name="Prakash R."/>
            <person name="Hunter D."/>
            <person name="Zhang H."/>
            <person name="McKenzie M."/>
            <person name="Knabel M."/>
            <person name="Harris A."/>
            <person name="Allan A.C."/>
            <person name="Gleave A."/>
            <person name="Chen A."/>
            <person name="Janssen B.J."/>
            <person name="Plunkett B."/>
            <person name="Ampomah-Dwamena C."/>
            <person name="Voogd C."/>
            <person name="Leif D."/>
            <person name="Lafferty D."/>
            <person name="Souleyre E.J.F."/>
            <person name="Varkonyi-Gasic E."/>
            <person name="Gambi F."/>
            <person name="Hanley J."/>
            <person name="Yao J.L."/>
            <person name="Cheung J."/>
            <person name="David K.M."/>
            <person name="Warren B."/>
            <person name="Marsh K."/>
            <person name="Snowden K.C."/>
            <person name="Lin-Wang K."/>
            <person name="Brian L."/>
            <person name="Martinez-Sanchez M."/>
            <person name="Wang M."/>
            <person name="Ileperuma N."/>
            <person name="Macnee N."/>
            <person name="Campin R."/>
            <person name="McAtee P."/>
            <person name="Drummond R.S.M."/>
            <person name="Espley R.V."/>
            <person name="Ireland H.S."/>
            <person name="Wu R."/>
            <person name="Atkinson R.G."/>
            <person name="Karunairetnam S."/>
            <person name="Bulley S."/>
            <person name="Chunkath S."/>
            <person name="Hanley Z."/>
            <person name="Storey R."/>
            <person name="Thrimawithana A.H."/>
            <person name="Thomson S."/>
            <person name="David C."/>
            <person name="Testolin R."/>
            <person name="Huang H."/>
            <person name="Hellens R.P."/>
            <person name="Schaffer R.J."/>
        </authorList>
    </citation>
    <scope>NUCLEOTIDE SEQUENCE [LARGE SCALE GENOMIC DNA]</scope>
    <source>
        <strain evidence="5">cv. Red5</strain>
    </source>
</reference>
<gene>
    <name evidence="4" type="ORF">CEY00_Acc14228</name>
</gene>